<keyword evidence="12 15" id="KW-0472">Membrane</keyword>
<dbReference type="PANTHER" id="PTHR14155:SF592">
    <property type="entry name" value="RING-H2 FINGER PROTEIN ATL57"/>
    <property type="match status" value="1"/>
</dbReference>
<protein>
    <recommendedName>
        <fullName evidence="4">RING-type E3 ubiquitin transferase</fullName>
        <ecNumber evidence="4">2.3.2.27</ecNumber>
    </recommendedName>
</protein>
<dbReference type="OMA" id="QQCLDTW"/>
<dbReference type="AlphaFoldDB" id="A0A3Q7IYR9"/>
<evidence type="ECO:0000256" key="9">
    <source>
        <dbReference type="ARBA" id="ARBA00022786"/>
    </source>
</evidence>
<keyword evidence="10" id="KW-0862">Zinc</keyword>
<evidence type="ECO:0000256" key="11">
    <source>
        <dbReference type="ARBA" id="ARBA00022989"/>
    </source>
</evidence>
<dbReference type="InParanoid" id="A0A3Q7IYR9"/>
<keyword evidence="8 14" id="KW-0863">Zinc-finger</keyword>
<dbReference type="Gramene" id="Solyc11g066510.2.1">
    <property type="protein sequence ID" value="Solyc11g066510.2.1"/>
    <property type="gene ID" value="Solyc11g066510.2"/>
</dbReference>
<dbReference type="CDD" id="cd16461">
    <property type="entry name" value="RING-H2_EL5-like"/>
    <property type="match status" value="1"/>
</dbReference>
<dbReference type="SUPFAM" id="SSF57850">
    <property type="entry name" value="RING/U-box"/>
    <property type="match status" value="1"/>
</dbReference>
<evidence type="ECO:0000313" key="18">
    <source>
        <dbReference type="Proteomes" id="UP000004994"/>
    </source>
</evidence>
<evidence type="ECO:0000259" key="16">
    <source>
        <dbReference type="PROSITE" id="PS50089"/>
    </source>
</evidence>
<keyword evidence="11 15" id="KW-1133">Transmembrane helix</keyword>
<feature type="domain" description="RING-type" evidence="16">
    <location>
        <begin position="136"/>
        <end position="178"/>
    </location>
</feature>
<keyword evidence="9" id="KW-0833">Ubl conjugation pathway</keyword>
<dbReference type="GO" id="GO:0008270">
    <property type="term" value="F:zinc ion binding"/>
    <property type="evidence" value="ECO:0007669"/>
    <property type="project" value="UniProtKB-KW"/>
</dbReference>
<comment type="pathway">
    <text evidence="3">Protein modification; protein ubiquitination.</text>
</comment>
<reference evidence="17" key="2">
    <citation type="submission" date="2019-01" db="UniProtKB">
        <authorList>
            <consortium name="EnsemblPlants"/>
        </authorList>
    </citation>
    <scope>IDENTIFICATION</scope>
    <source>
        <strain evidence="17">cv. Heinz 1706</strain>
    </source>
</reference>
<evidence type="ECO:0000313" key="17">
    <source>
        <dbReference type="EnsemblPlants" id="Solyc11g066510.2.1"/>
    </source>
</evidence>
<dbReference type="SMART" id="SM00744">
    <property type="entry name" value="RINGv"/>
    <property type="match status" value="1"/>
</dbReference>
<dbReference type="PaxDb" id="4081-Solyc11g066510.1.1"/>
<evidence type="ECO:0000256" key="7">
    <source>
        <dbReference type="ARBA" id="ARBA00022723"/>
    </source>
</evidence>
<dbReference type="InterPro" id="IPR001841">
    <property type="entry name" value="Znf_RING"/>
</dbReference>
<dbReference type="InterPro" id="IPR011016">
    <property type="entry name" value="Znf_RING-CH"/>
</dbReference>
<keyword evidence="7" id="KW-0479">Metal-binding</keyword>
<sequence>MKRILLQYSNPEILHYSMSSSDPTITYQPMNDSVATAIGRPFKLTAPFDSSMALTILVLLTALFFMGFFSIYIRHFAGDITTSAGSDEDRRRRNLSLSSSSTFAHRSCRKGMDPSTVQSLPLISYGGAAKHLIEDCPICLSEFEVSELVRLIPYCRHVFHQQCLDTWLSSHVTCPLCRSTQFFKDEVCLDIVDVRDENVVSERSTVQQCDTCRCIRRSCSSSNLGSRVTLHRSASF</sequence>
<proteinExistence type="inferred from homology"/>
<dbReference type="GeneID" id="101265001"/>
<dbReference type="SMART" id="SM00184">
    <property type="entry name" value="RING"/>
    <property type="match status" value="1"/>
</dbReference>
<evidence type="ECO:0000256" key="15">
    <source>
        <dbReference type="SAM" id="Phobius"/>
    </source>
</evidence>
<evidence type="ECO:0000256" key="1">
    <source>
        <dbReference type="ARBA" id="ARBA00000900"/>
    </source>
</evidence>
<name>A0A3Q7IYR9_SOLLC</name>
<dbReference type="PROSITE" id="PS50089">
    <property type="entry name" value="ZF_RING_2"/>
    <property type="match status" value="1"/>
</dbReference>
<gene>
    <name evidence="17" type="primary">LOC101265001</name>
</gene>
<dbReference type="GO" id="GO:0061630">
    <property type="term" value="F:ubiquitin protein ligase activity"/>
    <property type="evidence" value="ECO:0007669"/>
    <property type="project" value="UniProtKB-EC"/>
</dbReference>
<accession>A0A3Q7IYR9</accession>
<dbReference type="GO" id="GO:0016020">
    <property type="term" value="C:membrane"/>
    <property type="evidence" value="ECO:0007669"/>
    <property type="project" value="UniProtKB-SubCell"/>
</dbReference>
<dbReference type="PANTHER" id="PTHR14155">
    <property type="entry name" value="RING FINGER DOMAIN-CONTAINING"/>
    <property type="match status" value="1"/>
</dbReference>
<keyword evidence="5" id="KW-0808">Transferase</keyword>
<evidence type="ECO:0000256" key="6">
    <source>
        <dbReference type="ARBA" id="ARBA00022692"/>
    </source>
</evidence>
<evidence type="ECO:0000256" key="4">
    <source>
        <dbReference type="ARBA" id="ARBA00012483"/>
    </source>
</evidence>
<feature type="transmembrane region" description="Helical" evidence="15">
    <location>
        <begin position="52"/>
        <end position="73"/>
    </location>
</feature>
<evidence type="ECO:0000256" key="13">
    <source>
        <dbReference type="ARBA" id="ARBA00024209"/>
    </source>
</evidence>
<evidence type="ECO:0000256" key="14">
    <source>
        <dbReference type="PROSITE-ProRule" id="PRU00175"/>
    </source>
</evidence>
<reference evidence="17" key="1">
    <citation type="journal article" date="2012" name="Nature">
        <title>The tomato genome sequence provides insights into fleshy fruit evolution.</title>
        <authorList>
            <consortium name="Tomato Genome Consortium"/>
        </authorList>
    </citation>
    <scope>NUCLEOTIDE SEQUENCE [LARGE SCALE GENOMIC DNA]</scope>
    <source>
        <strain evidence="17">cv. Heinz 1706</strain>
    </source>
</reference>
<dbReference type="EnsemblPlants" id="Solyc11g066510.2.1">
    <property type="protein sequence ID" value="Solyc11g066510.2.1"/>
    <property type="gene ID" value="Solyc11g066510.2"/>
</dbReference>
<comment type="similarity">
    <text evidence="13">Belongs to the RING-type zinc finger family. ATL subfamily.</text>
</comment>
<dbReference type="FunFam" id="3.30.40.10:FF:000187">
    <property type="entry name" value="E3 ubiquitin-protein ligase ATL6"/>
    <property type="match status" value="1"/>
</dbReference>
<comment type="subcellular location">
    <subcellularLocation>
        <location evidence="2">Membrane</location>
        <topology evidence="2">Single-pass membrane protein</topology>
    </subcellularLocation>
</comment>
<keyword evidence="6 15" id="KW-0812">Transmembrane</keyword>
<evidence type="ECO:0000256" key="12">
    <source>
        <dbReference type="ARBA" id="ARBA00023136"/>
    </source>
</evidence>
<evidence type="ECO:0000256" key="10">
    <source>
        <dbReference type="ARBA" id="ARBA00022833"/>
    </source>
</evidence>
<evidence type="ECO:0000256" key="2">
    <source>
        <dbReference type="ARBA" id="ARBA00004167"/>
    </source>
</evidence>
<dbReference type="KEGG" id="sly:101265001"/>
<evidence type="ECO:0000256" key="3">
    <source>
        <dbReference type="ARBA" id="ARBA00004906"/>
    </source>
</evidence>
<dbReference type="Pfam" id="PF13639">
    <property type="entry name" value="zf-RING_2"/>
    <property type="match status" value="1"/>
</dbReference>
<dbReference type="RefSeq" id="XP_004250990.1">
    <property type="nucleotide sequence ID" value="XM_004250942.5"/>
</dbReference>
<dbReference type="Proteomes" id="UP000004994">
    <property type="component" value="Chromosome 11"/>
</dbReference>
<organism evidence="17">
    <name type="scientific">Solanum lycopersicum</name>
    <name type="common">Tomato</name>
    <name type="synonym">Lycopersicon esculentum</name>
    <dbReference type="NCBI Taxonomy" id="4081"/>
    <lineage>
        <taxon>Eukaryota</taxon>
        <taxon>Viridiplantae</taxon>
        <taxon>Streptophyta</taxon>
        <taxon>Embryophyta</taxon>
        <taxon>Tracheophyta</taxon>
        <taxon>Spermatophyta</taxon>
        <taxon>Magnoliopsida</taxon>
        <taxon>eudicotyledons</taxon>
        <taxon>Gunneridae</taxon>
        <taxon>Pentapetalae</taxon>
        <taxon>asterids</taxon>
        <taxon>lamiids</taxon>
        <taxon>Solanales</taxon>
        <taxon>Solanaceae</taxon>
        <taxon>Solanoideae</taxon>
        <taxon>Solaneae</taxon>
        <taxon>Solanum</taxon>
        <taxon>Solanum subgen. Lycopersicon</taxon>
    </lineage>
</organism>
<dbReference type="SMR" id="A0A3Q7IYR9"/>
<dbReference type="OrthoDB" id="8062037at2759"/>
<keyword evidence="18" id="KW-1185">Reference proteome</keyword>
<comment type="catalytic activity">
    <reaction evidence="1">
        <text>S-ubiquitinyl-[E2 ubiquitin-conjugating enzyme]-L-cysteine + [acceptor protein]-L-lysine = [E2 ubiquitin-conjugating enzyme]-L-cysteine + N(6)-ubiquitinyl-[acceptor protein]-L-lysine.</text>
        <dbReference type="EC" id="2.3.2.27"/>
    </reaction>
</comment>
<evidence type="ECO:0000256" key="8">
    <source>
        <dbReference type="ARBA" id="ARBA00022771"/>
    </source>
</evidence>
<dbReference type="EC" id="2.3.2.27" evidence="4"/>
<dbReference type="InterPro" id="IPR053238">
    <property type="entry name" value="RING-H2_zinc_finger"/>
</dbReference>
<dbReference type="InterPro" id="IPR013083">
    <property type="entry name" value="Znf_RING/FYVE/PHD"/>
</dbReference>
<evidence type="ECO:0000256" key="5">
    <source>
        <dbReference type="ARBA" id="ARBA00022679"/>
    </source>
</evidence>
<dbReference type="Gene3D" id="3.30.40.10">
    <property type="entry name" value="Zinc/RING finger domain, C3HC4 (zinc finger)"/>
    <property type="match status" value="1"/>
</dbReference>